<dbReference type="InParanoid" id="F9XFG2"/>
<organism evidence="1 2">
    <name type="scientific">Zymoseptoria tritici (strain CBS 115943 / IPO323)</name>
    <name type="common">Speckled leaf blotch fungus</name>
    <name type="synonym">Septoria tritici</name>
    <dbReference type="NCBI Taxonomy" id="336722"/>
    <lineage>
        <taxon>Eukaryota</taxon>
        <taxon>Fungi</taxon>
        <taxon>Dikarya</taxon>
        <taxon>Ascomycota</taxon>
        <taxon>Pezizomycotina</taxon>
        <taxon>Dothideomycetes</taxon>
        <taxon>Dothideomycetidae</taxon>
        <taxon>Mycosphaerellales</taxon>
        <taxon>Mycosphaerellaceae</taxon>
        <taxon>Zymoseptoria</taxon>
    </lineage>
</organism>
<dbReference type="Proteomes" id="UP000008062">
    <property type="component" value="Chromosome 7"/>
</dbReference>
<accession>F9XFG2</accession>
<dbReference type="RefSeq" id="XP_003850958.1">
    <property type="nucleotide sequence ID" value="XM_003850910.1"/>
</dbReference>
<keyword evidence="2" id="KW-1185">Reference proteome</keyword>
<evidence type="ECO:0000313" key="2">
    <source>
        <dbReference type="Proteomes" id="UP000008062"/>
    </source>
</evidence>
<sequence length="328" mass="36891">MSSSNSATNPSIPPTTGCPLIEKIPPELRVRIYQYVFGKGWKNAPFDILKTCRLIFDEAHVARLHRQQNLQDPRRIGEPKVGELHGPGLPPPWVWEKALKAEGKHEMVAMVLEEWHPMGPSGMGDIAYWPDMDEAVEGWKKADEAQDWPVWEEDEEGGLKLDRSTYRHSRARQAPTLTKFENSQNTFTPDVLNHITTTLSTMSSINHSNPPAATPTARCPLLETIPPEIRLQIYDLVFASASNVELLATCTAIYDEARASYNTHQSRCFAAAEAYAQPARRDFYYREDEETRISKQLDARLGPLLGPGIPAPWIRDRMVDFAGGRAEG</sequence>
<dbReference type="EMBL" id="CM001202">
    <property type="protein sequence ID" value="EGP85934.1"/>
    <property type="molecule type" value="Genomic_DNA"/>
</dbReference>
<dbReference type="GeneID" id="13397665"/>
<reference evidence="1 2" key="1">
    <citation type="journal article" date="2011" name="PLoS Genet.">
        <title>Finished genome of the fungal wheat pathogen Mycosphaerella graminicola reveals dispensome structure, chromosome plasticity, and stealth pathogenesis.</title>
        <authorList>
            <person name="Goodwin S.B."/>
            <person name="Ben M'barek S."/>
            <person name="Dhillon B."/>
            <person name="Wittenberg A.H.J."/>
            <person name="Crane C.F."/>
            <person name="Hane J.K."/>
            <person name="Foster A.J."/>
            <person name="Van der Lee T.A.J."/>
            <person name="Grimwood J."/>
            <person name="Aerts A."/>
            <person name="Antoniw J."/>
            <person name="Bailey A."/>
            <person name="Bluhm B."/>
            <person name="Bowler J."/>
            <person name="Bristow J."/>
            <person name="van der Burgt A."/>
            <person name="Canto-Canche B."/>
            <person name="Churchill A.C.L."/>
            <person name="Conde-Ferraez L."/>
            <person name="Cools H.J."/>
            <person name="Coutinho P.M."/>
            <person name="Csukai M."/>
            <person name="Dehal P."/>
            <person name="De Wit P."/>
            <person name="Donzelli B."/>
            <person name="van de Geest H.C."/>
            <person name="van Ham R.C.H.J."/>
            <person name="Hammond-Kosack K.E."/>
            <person name="Henrissat B."/>
            <person name="Kilian A."/>
            <person name="Kobayashi A.K."/>
            <person name="Koopmann E."/>
            <person name="Kourmpetis Y."/>
            <person name="Kuzniar A."/>
            <person name="Lindquist E."/>
            <person name="Lombard V."/>
            <person name="Maliepaard C."/>
            <person name="Martins N."/>
            <person name="Mehrabi R."/>
            <person name="Nap J.P.H."/>
            <person name="Ponomarenko A."/>
            <person name="Rudd J.J."/>
            <person name="Salamov A."/>
            <person name="Schmutz J."/>
            <person name="Schouten H.J."/>
            <person name="Shapiro H."/>
            <person name="Stergiopoulos I."/>
            <person name="Torriani S.F.F."/>
            <person name="Tu H."/>
            <person name="de Vries R.P."/>
            <person name="Waalwijk C."/>
            <person name="Ware S.B."/>
            <person name="Wiebenga A."/>
            <person name="Zwiers L.-H."/>
            <person name="Oliver R.P."/>
            <person name="Grigoriev I.V."/>
            <person name="Kema G.H.J."/>
        </authorList>
    </citation>
    <scope>NUCLEOTIDE SEQUENCE [LARGE SCALE GENOMIC DNA]</scope>
    <source>
        <strain evidence="2">CBS 115943 / IPO323</strain>
    </source>
</reference>
<dbReference type="AlphaFoldDB" id="F9XFG2"/>
<dbReference type="KEGG" id="ztr:MYCGRDRAFT_94835"/>
<proteinExistence type="predicted"/>
<name>F9XFG2_ZYMTI</name>
<dbReference type="OrthoDB" id="10411776at2759"/>
<protein>
    <submittedName>
        <fullName evidence="1">Uncharacterized protein</fullName>
    </submittedName>
</protein>
<dbReference type="HOGENOM" id="CLU_847871_0_0_1"/>
<gene>
    <name evidence="1" type="ORF">MYCGRDRAFT_94835</name>
</gene>
<evidence type="ECO:0000313" key="1">
    <source>
        <dbReference type="EMBL" id="EGP85934.1"/>
    </source>
</evidence>